<proteinExistence type="predicted"/>
<accession>A0AAV5ASD7</accession>
<evidence type="ECO:0000313" key="2">
    <source>
        <dbReference type="EMBL" id="GJM49489.1"/>
    </source>
</evidence>
<organism evidence="2 3">
    <name type="scientific">Capnocytophaga catalasegens</name>
    <dbReference type="NCBI Taxonomy" id="1004260"/>
    <lineage>
        <taxon>Bacteria</taxon>
        <taxon>Pseudomonadati</taxon>
        <taxon>Bacteroidota</taxon>
        <taxon>Flavobacteriia</taxon>
        <taxon>Flavobacteriales</taxon>
        <taxon>Flavobacteriaceae</taxon>
        <taxon>Capnocytophaga</taxon>
    </lineage>
</organism>
<protein>
    <submittedName>
        <fullName evidence="2">Uncharacterized protein</fullName>
    </submittedName>
</protein>
<dbReference type="AlphaFoldDB" id="A0AAV5ASD7"/>
<keyword evidence="1" id="KW-0472">Membrane</keyword>
<evidence type="ECO:0000256" key="1">
    <source>
        <dbReference type="SAM" id="Phobius"/>
    </source>
</evidence>
<feature type="transmembrane region" description="Helical" evidence="1">
    <location>
        <begin position="52"/>
        <end position="71"/>
    </location>
</feature>
<keyword evidence="1" id="KW-0812">Transmembrane</keyword>
<keyword evidence="1" id="KW-1133">Transmembrane helix</keyword>
<feature type="transmembrane region" description="Helical" evidence="1">
    <location>
        <begin position="21"/>
        <end position="40"/>
    </location>
</feature>
<dbReference type="EMBL" id="BQKA01000008">
    <property type="protein sequence ID" value="GJM49489.1"/>
    <property type="molecule type" value="Genomic_DNA"/>
</dbReference>
<evidence type="ECO:0000313" key="3">
    <source>
        <dbReference type="Proteomes" id="UP001207736"/>
    </source>
</evidence>
<gene>
    <name evidence="2" type="ORF">RCZ15_04640</name>
</gene>
<comment type="caution">
    <text evidence="2">The sequence shown here is derived from an EMBL/GenBank/DDBJ whole genome shotgun (WGS) entry which is preliminary data.</text>
</comment>
<sequence length="108" mass="12802">MDKISSLSYKQYKPDKKRKIQILKFLLSIVFVLSFCYIMQPLHAKTTTRKFGYQQATFLVNSFVFVFNENIENQKHMGSKMKCTKTDKTKKPEKAFKIKELHKKSPIF</sequence>
<dbReference type="Proteomes" id="UP001207736">
    <property type="component" value="Unassembled WGS sequence"/>
</dbReference>
<name>A0AAV5ASD7_9FLAO</name>
<reference evidence="2" key="1">
    <citation type="submission" date="2021-11" db="EMBL/GenBank/DDBJ databases">
        <title>Draft genome sequence of Capnocytophaga sp. strain KC07075 isolated from cat oral cavity.</title>
        <authorList>
            <person name="Suzuki M."/>
            <person name="Imaoka K."/>
            <person name="Kimura M."/>
            <person name="Morikawa S."/>
            <person name="Maeda K."/>
        </authorList>
    </citation>
    <scope>NUCLEOTIDE SEQUENCE</scope>
    <source>
        <strain evidence="2">KC07075</strain>
    </source>
</reference>